<dbReference type="AlphaFoldDB" id="A1BD06"/>
<protein>
    <submittedName>
        <fullName evidence="1">Uncharacterized protein</fullName>
    </submittedName>
</protein>
<dbReference type="EMBL" id="CP000492">
    <property type="protein sequence ID" value="ABL64283.1"/>
    <property type="molecule type" value="Genomic_DNA"/>
</dbReference>
<sequence>MTNHQNQQVSFALTEITTENLSITPETFDTDKPVQMNIGLNFGINSEKQSLKTLFKASFHQDDQEFMVIETGCAFTLDPNSWKMLSNDEIRRFILPKTLAAHFSVLTAGTARGILHVKTENTPLNKFIIPANNLDGLIQKDIVLNY</sequence>
<gene>
    <name evidence="1" type="ordered locus">Cpha266_0216</name>
</gene>
<organism evidence="1 2">
    <name type="scientific">Chlorobium phaeobacteroides (strain DSM 266 / SMG 266 / 2430)</name>
    <dbReference type="NCBI Taxonomy" id="290317"/>
    <lineage>
        <taxon>Bacteria</taxon>
        <taxon>Pseudomonadati</taxon>
        <taxon>Chlorobiota</taxon>
        <taxon>Chlorobiia</taxon>
        <taxon>Chlorobiales</taxon>
        <taxon>Chlorobiaceae</taxon>
        <taxon>Chlorobium/Pelodictyon group</taxon>
        <taxon>Chlorobium</taxon>
    </lineage>
</organism>
<dbReference type="Proteomes" id="UP000008701">
    <property type="component" value="Chromosome"/>
</dbReference>
<dbReference type="eggNOG" id="ENOG50332K4">
    <property type="taxonomic scope" value="Bacteria"/>
</dbReference>
<proteinExistence type="predicted"/>
<dbReference type="HOGENOM" id="CLU_147230_0_0_10"/>
<evidence type="ECO:0000313" key="1">
    <source>
        <dbReference type="EMBL" id="ABL64283.1"/>
    </source>
</evidence>
<reference evidence="1 2" key="1">
    <citation type="submission" date="2006-12" db="EMBL/GenBank/DDBJ databases">
        <title>Complete sequence of Chlorobium phaeobacteroides DSM 266.</title>
        <authorList>
            <consortium name="US DOE Joint Genome Institute"/>
            <person name="Copeland A."/>
            <person name="Lucas S."/>
            <person name="Lapidus A."/>
            <person name="Barry K."/>
            <person name="Detter J.C."/>
            <person name="Glavina del Rio T."/>
            <person name="Hammon N."/>
            <person name="Israni S."/>
            <person name="Pitluck S."/>
            <person name="Goltsman E."/>
            <person name="Schmutz J."/>
            <person name="Larimer F."/>
            <person name="Land M."/>
            <person name="Hauser L."/>
            <person name="Mikhailova N."/>
            <person name="Li T."/>
            <person name="Overmann J."/>
            <person name="Bryant D.A."/>
            <person name="Richardson P."/>
        </authorList>
    </citation>
    <scope>NUCLEOTIDE SEQUENCE [LARGE SCALE GENOMIC DNA]</scope>
    <source>
        <strain evidence="1 2">DSM 266</strain>
    </source>
</reference>
<name>A1BD06_CHLPD</name>
<keyword evidence="2" id="KW-1185">Reference proteome</keyword>
<evidence type="ECO:0000313" key="2">
    <source>
        <dbReference type="Proteomes" id="UP000008701"/>
    </source>
</evidence>
<dbReference type="KEGG" id="cph:Cpha266_0216"/>
<accession>A1BD06</accession>
<dbReference type="OrthoDB" id="595022at2"/>
<dbReference type="RefSeq" id="WP_011744123.1">
    <property type="nucleotide sequence ID" value="NC_008639.1"/>
</dbReference>